<dbReference type="Gene3D" id="3.20.20.450">
    <property type="entry name" value="EAL domain"/>
    <property type="match status" value="1"/>
</dbReference>
<dbReference type="GO" id="GO:0071111">
    <property type="term" value="F:cyclic-guanylate-specific phosphodiesterase activity"/>
    <property type="evidence" value="ECO:0007669"/>
    <property type="project" value="InterPro"/>
</dbReference>
<evidence type="ECO:0000313" key="3">
    <source>
        <dbReference type="Proteomes" id="UP000034166"/>
    </source>
</evidence>
<organism evidence="2 3">
    <name type="scientific">Mesobacillus campisalis</name>
    <dbReference type="NCBI Taxonomy" id="1408103"/>
    <lineage>
        <taxon>Bacteria</taxon>
        <taxon>Bacillati</taxon>
        <taxon>Bacillota</taxon>
        <taxon>Bacilli</taxon>
        <taxon>Bacillales</taxon>
        <taxon>Bacillaceae</taxon>
        <taxon>Mesobacillus</taxon>
    </lineage>
</organism>
<dbReference type="PROSITE" id="PS50883">
    <property type="entry name" value="EAL"/>
    <property type="match status" value="1"/>
</dbReference>
<feature type="domain" description="EAL" evidence="1">
    <location>
        <begin position="1"/>
        <end position="122"/>
    </location>
</feature>
<dbReference type="SUPFAM" id="SSF141868">
    <property type="entry name" value="EAL domain-like"/>
    <property type="match status" value="1"/>
</dbReference>
<accession>A0A0M2SIV6</accession>
<sequence>MKNEEHVKQTIGELKKMGIKIFIDDFGTGYSSFSYLNTYKLDGLKIDKSFIRNISAQSENASITSAMIKMAQLLNMEIIAEGVETLEELEFLREHGCHHVQGYFFGKPVCAGEFEKRLREKEN</sequence>
<dbReference type="InterPro" id="IPR050706">
    <property type="entry name" value="Cyclic-di-GMP_PDE-like"/>
</dbReference>
<dbReference type="PANTHER" id="PTHR33121">
    <property type="entry name" value="CYCLIC DI-GMP PHOSPHODIESTERASE PDEF"/>
    <property type="match status" value="1"/>
</dbReference>
<dbReference type="InterPro" id="IPR035919">
    <property type="entry name" value="EAL_sf"/>
</dbReference>
<evidence type="ECO:0000259" key="1">
    <source>
        <dbReference type="PROSITE" id="PS50883"/>
    </source>
</evidence>
<dbReference type="SMART" id="SM00052">
    <property type="entry name" value="EAL"/>
    <property type="match status" value="1"/>
</dbReference>
<dbReference type="PATRIC" id="fig|1408103.3.peg.5047"/>
<name>A0A0M2SIV6_9BACI</name>
<reference evidence="2 3" key="1">
    <citation type="submission" date="2015-04" db="EMBL/GenBank/DDBJ databases">
        <title>Taxonomic description and genome sequence of Bacillus campisalis sp. nov., a novel member of the genus Bacillus isolated from solar saltern.</title>
        <authorList>
            <person name="Mathan Kumar R."/>
            <person name="Kaur G."/>
            <person name="Kumar A."/>
            <person name="Singh N.K."/>
            <person name="Kaur N."/>
            <person name="Kumar N."/>
            <person name="Mayilraj S."/>
        </authorList>
    </citation>
    <scope>NUCLEOTIDE SEQUENCE [LARGE SCALE GENOMIC DNA]</scope>
    <source>
        <strain evidence="2 3">SA2-6</strain>
    </source>
</reference>
<dbReference type="Pfam" id="PF00563">
    <property type="entry name" value="EAL"/>
    <property type="match status" value="1"/>
</dbReference>
<dbReference type="AlphaFoldDB" id="A0A0M2SIV6"/>
<dbReference type="OrthoDB" id="9759607at2"/>
<comment type="caution">
    <text evidence="2">The sequence shown here is derived from an EMBL/GenBank/DDBJ whole genome shotgun (WGS) entry which is preliminary data.</text>
</comment>
<dbReference type="EMBL" id="LAYY01000100">
    <property type="protein sequence ID" value="KKK33571.1"/>
    <property type="molecule type" value="Genomic_DNA"/>
</dbReference>
<dbReference type="PANTHER" id="PTHR33121:SF70">
    <property type="entry name" value="SIGNALING PROTEIN YKOW"/>
    <property type="match status" value="1"/>
</dbReference>
<evidence type="ECO:0000313" key="2">
    <source>
        <dbReference type="EMBL" id="KKK33571.1"/>
    </source>
</evidence>
<keyword evidence="3" id="KW-1185">Reference proteome</keyword>
<dbReference type="InterPro" id="IPR001633">
    <property type="entry name" value="EAL_dom"/>
</dbReference>
<proteinExistence type="predicted"/>
<dbReference type="CDD" id="cd01948">
    <property type="entry name" value="EAL"/>
    <property type="match status" value="1"/>
</dbReference>
<dbReference type="Proteomes" id="UP000034166">
    <property type="component" value="Unassembled WGS sequence"/>
</dbReference>
<protein>
    <recommendedName>
        <fullName evidence="1">EAL domain-containing protein</fullName>
    </recommendedName>
</protein>
<gene>
    <name evidence="2" type="ORF">WQ57_23410</name>
</gene>